<protein>
    <submittedName>
        <fullName evidence="2">Uncharacterized protein</fullName>
    </submittedName>
</protein>
<feature type="transmembrane region" description="Helical" evidence="1">
    <location>
        <begin position="236"/>
        <end position="256"/>
    </location>
</feature>
<keyword evidence="1" id="KW-0472">Membrane</keyword>
<dbReference type="OrthoDB" id="3231000at2759"/>
<feature type="transmembrane region" description="Helical" evidence="1">
    <location>
        <begin position="268"/>
        <end position="287"/>
    </location>
</feature>
<name>A0A6G1JJS2_9PLEO</name>
<keyword evidence="3" id="KW-1185">Reference proteome</keyword>
<reference evidence="2" key="1">
    <citation type="journal article" date="2020" name="Stud. Mycol.">
        <title>101 Dothideomycetes genomes: a test case for predicting lifestyles and emergence of pathogens.</title>
        <authorList>
            <person name="Haridas S."/>
            <person name="Albert R."/>
            <person name="Binder M."/>
            <person name="Bloem J."/>
            <person name="Labutti K."/>
            <person name="Salamov A."/>
            <person name="Andreopoulos B."/>
            <person name="Baker S."/>
            <person name="Barry K."/>
            <person name="Bills G."/>
            <person name="Bluhm B."/>
            <person name="Cannon C."/>
            <person name="Castanera R."/>
            <person name="Culley D."/>
            <person name="Daum C."/>
            <person name="Ezra D."/>
            <person name="Gonzalez J."/>
            <person name="Henrissat B."/>
            <person name="Kuo A."/>
            <person name="Liang C."/>
            <person name="Lipzen A."/>
            <person name="Lutzoni F."/>
            <person name="Magnuson J."/>
            <person name="Mondo S."/>
            <person name="Nolan M."/>
            <person name="Ohm R."/>
            <person name="Pangilinan J."/>
            <person name="Park H.-J."/>
            <person name="Ramirez L."/>
            <person name="Alfaro M."/>
            <person name="Sun H."/>
            <person name="Tritt A."/>
            <person name="Yoshinaga Y."/>
            <person name="Zwiers L.-H."/>
            <person name="Turgeon B."/>
            <person name="Goodwin S."/>
            <person name="Spatafora J."/>
            <person name="Crous P."/>
            <person name="Grigoriev I."/>
        </authorList>
    </citation>
    <scope>NUCLEOTIDE SEQUENCE</scope>
    <source>
        <strain evidence="2">CBS 122367</strain>
    </source>
</reference>
<evidence type="ECO:0000256" key="1">
    <source>
        <dbReference type="SAM" id="Phobius"/>
    </source>
</evidence>
<sequence length="314" mass="35204">MLVQRLLFIERSYENIGNHIADQDISAQQELVLLRICHATLLICSQSLDRTWISCKQVLDRTVDQEGTGVNPLLLKAISKWIHLYDEMNREISEVAVVTDSLLSMLLLEHGPSMMPLRRLDVELRGVCGDVNRRSSSLSTRLQSRLQLFDMSRNISESSSLWLLSLLASIFLPLSLASSLLSMQTRLVDLHYLLYDFCGVIIFFGTIAIVFITLLKSISNKKGSVHGVFRVKQRTILAWIILQWMLILTSFLVGMIKEMVVGLKILGYGTGGMVGLLVVGAPLNYLGDLIGKDEKRRAAARIRADDHGFGAKME</sequence>
<dbReference type="AlphaFoldDB" id="A0A6G1JJS2"/>
<accession>A0A6G1JJS2</accession>
<evidence type="ECO:0000313" key="2">
    <source>
        <dbReference type="EMBL" id="KAF2690804.1"/>
    </source>
</evidence>
<dbReference type="EMBL" id="MU005570">
    <property type="protein sequence ID" value="KAF2690804.1"/>
    <property type="molecule type" value="Genomic_DNA"/>
</dbReference>
<dbReference type="Proteomes" id="UP000799291">
    <property type="component" value="Unassembled WGS sequence"/>
</dbReference>
<evidence type="ECO:0000313" key="3">
    <source>
        <dbReference type="Proteomes" id="UP000799291"/>
    </source>
</evidence>
<keyword evidence="1" id="KW-1133">Transmembrane helix</keyword>
<feature type="transmembrane region" description="Helical" evidence="1">
    <location>
        <begin position="161"/>
        <end position="181"/>
    </location>
</feature>
<proteinExistence type="predicted"/>
<keyword evidence="1" id="KW-0812">Transmembrane</keyword>
<organism evidence="2 3">
    <name type="scientific">Lentithecium fluviatile CBS 122367</name>
    <dbReference type="NCBI Taxonomy" id="1168545"/>
    <lineage>
        <taxon>Eukaryota</taxon>
        <taxon>Fungi</taxon>
        <taxon>Dikarya</taxon>
        <taxon>Ascomycota</taxon>
        <taxon>Pezizomycotina</taxon>
        <taxon>Dothideomycetes</taxon>
        <taxon>Pleosporomycetidae</taxon>
        <taxon>Pleosporales</taxon>
        <taxon>Massarineae</taxon>
        <taxon>Lentitheciaceae</taxon>
        <taxon>Lentithecium</taxon>
    </lineage>
</organism>
<feature type="transmembrane region" description="Helical" evidence="1">
    <location>
        <begin position="193"/>
        <end position="215"/>
    </location>
</feature>
<gene>
    <name evidence="2" type="ORF">K458DRAFT_63229</name>
</gene>